<evidence type="ECO:0000256" key="4">
    <source>
        <dbReference type="ARBA" id="ARBA00023136"/>
    </source>
</evidence>
<keyword evidence="2 5" id="KW-0812">Transmembrane</keyword>
<feature type="transmembrane region" description="Helical" evidence="5">
    <location>
        <begin position="273"/>
        <end position="294"/>
    </location>
</feature>
<feature type="transmembrane region" description="Helical" evidence="5">
    <location>
        <begin position="382"/>
        <end position="399"/>
    </location>
</feature>
<evidence type="ECO:0008006" key="8">
    <source>
        <dbReference type="Google" id="ProtNLM"/>
    </source>
</evidence>
<reference evidence="6 7" key="1">
    <citation type="submission" date="2024-03" db="EMBL/GenBank/DDBJ databases">
        <title>Adaptation during the transition from Ophiocordyceps entomopathogen to insect associate is accompanied by gene loss and intensified selection.</title>
        <authorList>
            <person name="Ward C.M."/>
            <person name="Onetto C.A."/>
            <person name="Borneman A.R."/>
        </authorList>
    </citation>
    <scope>NUCLEOTIDE SEQUENCE [LARGE SCALE GENOMIC DNA]</scope>
    <source>
        <strain evidence="6">AWRI1</strain>
        <tissue evidence="6">Single Adult Female</tissue>
    </source>
</reference>
<protein>
    <recommendedName>
        <fullName evidence="8">Organic solute transporter alpha-like protein</fullName>
    </recommendedName>
</protein>
<dbReference type="PANTHER" id="PTHR23423">
    <property type="entry name" value="ORGANIC SOLUTE TRANSPORTER-RELATED"/>
    <property type="match status" value="1"/>
</dbReference>
<keyword evidence="4 5" id="KW-0472">Membrane</keyword>
<name>A0AAN9Y6P0_9HEMI</name>
<feature type="transmembrane region" description="Helical" evidence="5">
    <location>
        <begin position="342"/>
        <end position="362"/>
    </location>
</feature>
<proteinExistence type="predicted"/>
<comment type="caution">
    <text evidence="6">The sequence shown here is derived from an EMBL/GenBank/DDBJ whole genome shotgun (WGS) entry which is preliminary data.</text>
</comment>
<evidence type="ECO:0000313" key="6">
    <source>
        <dbReference type="EMBL" id="KAK7601101.1"/>
    </source>
</evidence>
<feature type="transmembrane region" description="Helical" evidence="5">
    <location>
        <begin position="178"/>
        <end position="198"/>
    </location>
</feature>
<organism evidence="6 7">
    <name type="scientific">Parthenolecanium corni</name>
    <dbReference type="NCBI Taxonomy" id="536013"/>
    <lineage>
        <taxon>Eukaryota</taxon>
        <taxon>Metazoa</taxon>
        <taxon>Ecdysozoa</taxon>
        <taxon>Arthropoda</taxon>
        <taxon>Hexapoda</taxon>
        <taxon>Insecta</taxon>
        <taxon>Pterygota</taxon>
        <taxon>Neoptera</taxon>
        <taxon>Paraneoptera</taxon>
        <taxon>Hemiptera</taxon>
        <taxon>Sternorrhyncha</taxon>
        <taxon>Coccoidea</taxon>
        <taxon>Coccidae</taxon>
        <taxon>Parthenolecanium</taxon>
    </lineage>
</organism>
<evidence type="ECO:0000256" key="5">
    <source>
        <dbReference type="SAM" id="Phobius"/>
    </source>
</evidence>
<dbReference type="GO" id="GO:0016020">
    <property type="term" value="C:membrane"/>
    <property type="evidence" value="ECO:0007669"/>
    <property type="project" value="UniProtKB-SubCell"/>
</dbReference>
<evidence type="ECO:0000313" key="7">
    <source>
        <dbReference type="Proteomes" id="UP001367676"/>
    </source>
</evidence>
<accession>A0AAN9Y6P0</accession>
<feature type="transmembrane region" description="Helical" evidence="5">
    <location>
        <begin position="306"/>
        <end position="330"/>
    </location>
</feature>
<dbReference type="AlphaFoldDB" id="A0AAN9Y6P0"/>
<evidence type="ECO:0000256" key="3">
    <source>
        <dbReference type="ARBA" id="ARBA00022989"/>
    </source>
</evidence>
<feature type="transmembrane region" description="Helical" evidence="5">
    <location>
        <begin position="210"/>
        <end position="231"/>
    </location>
</feature>
<evidence type="ECO:0000256" key="1">
    <source>
        <dbReference type="ARBA" id="ARBA00004141"/>
    </source>
</evidence>
<comment type="subcellular location">
    <subcellularLocation>
        <location evidence="1">Membrane</location>
        <topology evidence="1">Multi-pass membrane protein</topology>
    </subcellularLocation>
</comment>
<keyword evidence="7" id="KW-1185">Reference proteome</keyword>
<feature type="transmembrane region" description="Helical" evidence="5">
    <location>
        <begin position="132"/>
        <end position="158"/>
    </location>
</feature>
<dbReference type="SMART" id="SM01417">
    <property type="entry name" value="Solute_trans_a"/>
    <property type="match status" value="1"/>
</dbReference>
<keyword evidence="3 5" id="KW-1133">Transmembrane helix</keyword>
<sequence>MRLNSTYYLNRLEDTLPSATVSFVNSTTDSTSTTKILPSSTAENDRISTTIDAFIYNTSQYEDYNSDDLASVTINEFINNHLQSNISVPTLSSTSKVPFDANKGTESEFFFPVTNISSLSCLHHNIPSVHQYLAAINIIGVTIFTLGALAVLCILYMYVDTLKHIMKYAPPLAKTHSAFVLSVYPVVAIATYCAIVVPRAHLLAEAMTQGIFMASLYQLFCLFVAYCGGEAELIKRVKPDSLLLRVPPCCCWPCCFCLPLLPINKTNMKRLRLLVLQLPVVQGLVYMVLLVMWAEEESLYQVNYVYMQPLIVISILCGIWGMIMTMTMLSEVLKEHNIRGKFFVLQLVLLLAKLQGLLARFAVWSDMLPCKIPITPTVYANLIYNSSMLWEMIVLGYIARKLYKQPVTDLSNTKVPMSVHICPVIPCSHPSYIEKNNNQAMRY</sequence>
<dbReference type="EMBL" id="JBBCAQ010000010">
    <property type="protein sequence ID" value="KAK7601101.1"/>
    <property type="molecule type" value="Genomic_DNA"/>
</dbReference>
<gene>
    <name evidence="6" type="ORF">V9T40_008542</name>
</gene>
<dbReference type="Proteomes" id="UP001367676">
    <property type="component" value="Unassembled WGS sequence"/>
</dbReference>
<dbReference type="InterPro" id="IPR005178">
    <property type="entry name" value="Ostalpha/TMEM184C"/>
</dbReference>
<dbReference type="Pfam" id="PF03619">
    <property type="entry name" value="Solute_trans_a"/>
    <property type="match status" value="1"/>
</dbReference>
<evidence type="ECO:0000256" key="2">
    <source>
        <dbReference type="ARBA" id="ARBA00022692"/>
    </source>
</evidence>